<evidence type="ECO:0000256" key="2">
    <source>
        <dbReference type="ARBA" id="ARBA00007532"/>
    </source>
</evidence>
<evidence type="ECO:0000259" key="14">
    <source>
        <dbReference type="Pfam" id="PF07992"/>
    </source>
</evidence>
<feature type="binding site" evidence="10">
    <location>
        <position position="197"/>
    </location>
    <ligand>
        <name>NAD(+)</name>
        <dbReference type="ChEBI" id="CHEBI:57540"/>
    </ligand>
</feature>
<comment type="similarity">
    <text evidence="2 12">Belongs to the class-I pyridine nucleotide-disulfide oxidoreductase family.</text>
</comment>
<dbReference type="HOGENOM" id="CLU_016755_0_3_0"/>
<feature type="binding site" evidence="10">
    <location>
        <position position="264"/>
    </location>
    <ligand>
        <name>NAD(+)</name>
        <dbReference type="ChEBI" id="CHEBI:57540"/>
    </ligand>
</feature>
<dbReference type="EC" id="1.8.1.4" evidence="3 12"/>
<evidence type="ECO:0000256" key="5">
    <source>
        <dbReference type="ARBA" id="ARBA00022827"/>
    </source>
</evidence>
<name>F7YW30_9THEM</name>
<dbReference type="InterPro" id="IPR036188">
    <property type="entry name" value="FAD/NAD-bd_sf"/>
</dbReference>
<evidence type="ECO:0000259" key="13">
    <source>
        <dbReference type="Pfam" id="PF02852"/>
    </source>
</evidence>
<dbReference type="SUPFAM" id="SSF51905">
    <property type="entry name" value="FAD/NAD(P)-binding domain"/>
    <property type="match status" value="1"/>
</dbReference>
<keyword evidence="7 10" id="KW-0520">NAD</keyword>
<comment type="subcellular location">
    <subcellularLocation>
        <location evidence="1">Cytoplasm</location>
    </subcellularLocation>
</comment>
<reference evidence="15 16" key="1">
    <citation type="submission" date="2010-11" db="EMBL/GenBank/DDBJ databases">
        <title>The complete genome of Thermotoga thermarum DSM 5069.</title>
        <authorList>
            <consortium name="US DOE Joint Genome Institute (JGI-PGF)"/>
            <person name="Lucas S."/>
            <person name="Copeland A."/>
            <person name="Lapidus A."/>
            <person name="Bruce D."/>
            <person name="Goodwin L."/>
            <person name="Pitluck S."/>
            <person name="Kyrpides N."/>
            <person name="Mavromatis K."/>
            <person name="Ivanova N."/>
            <person name="Zeytun A."/>
            <person name="Brettin T."/>
            <person name="Detter J.C."/>
            <person name="Tapia R."/>
            <person name="Han C."/>
            <person name="Land M."/>
            <person name="Hauser L."/>
            <person name="Markowitz V."/>
            <person name="Cheng J.-F."/>
            <person name="Hugenholtz P."/>
            <person name="Woyke T."/>
            <person name="Wu D."/>
            <person name="Spring S."/>
            <person name="Schroeder M."/>
            <person name="Brambilla E."/>
            <person name="Klenk H.-P."/>
            <person name="Eisen J.A."/>
        </authorList>
    </citation>
    <scope>NUCLEOTIDE SEQUENCE [LARGE SCALE GENOMIC DNA]</scope>
    <source>
        <strain evidence="15 16">DSM 5069</strain>
    </source>
</reference>
<keyword evidence="6 12" id="KW-0560">Oxidoreductase</keyword>
<dbReference type="Gene3D" id="3.30.390.30">
    <property type="match status" value="1"/>
</dbReference>
<dbReference type="InterPro" id="IPR023753">
    <property type="entry name" value="FAD/NAD-binding_dom"/>
</dbReference>
<dbReference type="GO" id="GO:0004148">
    <property type="term" value="F:dihydrolipoyl dehydrogenase (NADH) activity"/>
    <property type="evidence" value="ECO:0007669"/>
    <property type="project" value="UniProtKB-EC"/>
</dbReference>
<feature type="active site" description="Proton acceptor" evidence="9">
    <location>
        <position position="432"/>
    </location>
</feature>
<dbReference type="KEGG" id="tta:Theth_0422"/>
<dbReference type="EMBL" id="CP002351">
    <property type="protein sequence ID" value="AEH50517.1"/>
    <property type="molecule type" value="Genomic_DNA"/>
</dbReference>
<evidence type="ECO:0000256" key="6">
    <source>
        <dbReference type="ARBA" id="ARBA00023002"/>
    </source>
</evidence>
<dbReference type="eggNOG" id="COG1249">
    <property type="taxonomic scope" value="Bacteria"/>
</dbReference>
<feature type="domain" description="FAD/NAD(P)-binding" evidence="14">
    <location>
        <begin position="4"/>
        <end position="317"/>
    </location>
</feature>
<feature type="binding site" evidence="10">
    <location>
        <begin position="138"/>
        <end position="140"/>
    </location>
    <ligand>
        <name>FAD</name>
        <dbReference type="ChEBI" id="CHEBI:57692"/>
    </ligand>
</feature>
<comment type="miscellaneous">
    <text evidence="12">The active site is a redox-active disulfide bond.</text>
</comment>
<evidence type="ECO:0000256" key="10">
    <source>
        <dbReference type="PIRSR" id="PIRSR000350-3"/>
    </source>
</evidence>
<keyword evidence="10" id="KW-0547">Nucleotide-binding</keyword>
<dbReference type="PANTHER" id="PTHR22912:SF217">
    <property type="entry name" value="DIHYDROLIPOYL DEHYDROGENASE"/>
    <property type="match status" value="1"/>
</dbReference>
<dbReference type="Proteomes" id="UP000006804">
    <property type="component" value="Chromosome"/>
</dbReference>
<dbReference type="InterPro" id="IPR001100">
    <property type="entry name" value="Pyr_nuc-diS_OxRdtase"/>
</dbReference>
<dbReference type="PRINTS" id="PR00368">
    <property type="entry name" value="FADPNR"/>
</dbReference>
<evidence type="ECO:0000256" key="12">
    <source>
        <dbReference type="RuleBase" id="RU003692"/>
    </source>
</evidence>
<evidence type="ECO:0000256" key="4">
    <source>
        <dbReference type="ARBA" id="ARBA00022630"/>
    </source>
</evidence>
<dbReference type="InterPro" id="IPR006258">
    <property type="entry name" value="Lipoamide_DH"/>
</dbReference>
<keyword evidence="12" id="KW-0676">Redox-active center</keyword>
<evidence type="ECO:0000256" key="11">
    <source>
        <dbReference type="PIRSR" id="PIRSR000350-4"/>
    </source>
</evidence>
<organism evidence="15 16">
    <name type="scientific">Pseudothermotoga thermarum DSM 5069</name>
    <dbReference type="NCBI Taxonomy" id="688269"/>
    <lineage>
        <taxon>Bacteria</taxon>
        <taxon>Thermotogati</taxon>
        <taxon>Thermotogota</taxon>
        <taxon>Thermotogae</taxon>
        <taxon>Thermotogales</taxon>
        <taxon>Thermotogaceae</taxon>
        <taxon>Pseudothermotoga</taxon>
    </lineage>
</organism>
<dbReference type="PANTHER" id="PTHR22912">
    <property type="entry name" value="DISULFIDE OXIDOREDUCTASE"/>
    <property type="match status" value="1"/>
</dbReference>
<evidence type="ECO:0000256" key="9">
    <source>
        <dbReference type="PIRSR" id="PIRSR000350-2"/>
    </source>
</evidence>
<dbReference type="Gene3D" id="3.50.50.60">
    <property type="entry name" value="FAD/NAD(P)-binding domain"/>
    <property type="match status" value="2"/>
</dbReference>
<dbReference type="FunFam" id="3.30.390.30:FF:000001">
    <property type="entry name" value="Dihydrolipoyl dehydrogenase"/>
    <property type="match status" value="1"/>
</dbReference>
<evidence type="ECO:0000256" key="1">
    <source>
        <dbReference type="ARBA" id="ARBA00004496"/>
    </source>
</evidence>
<dbReference type="PATRIC" id="fig|688269.3.peg.432"/>
<dbReference type="NCBIfam" id="TIGR01350">
    <property type="entry name" value="lipoamide_DH"/>
    <property type="match status" value="1"/>
</dbReference>
<dbReference type="GO" id="GO:0050660">
    <property type="term" value="F:flavin adenine dinucleotide binding"/>
    <property type="evidence" value="ECO:0007669"/>
    <property type="project" value="InterPro"/>
</dbReference>
<dbReference type="PIRSF" id="PIRSF000350">
    <property type="entry name" value="Mercury_reductase_MerA"/>
    <property type="match status" value="1"/>
</dbReference>
<evidence type="ECO:0000256" key="8">
    <source>
        <dbReference type="ARBA" id="ARBA00049187"/>
    </source>
</evidence>
<dbReference type="STRING" id="688269.Theth_0422"/>
<feature type="domain" description="Pyridine nucleotide-disulphide oxidoreductase dimerisation" evidence="13">
    <location>
        <begin position="336"/>
        <end position="439"/>
    </location>
</feature>
<dbReference type="Pfam" id="PF07992">
    <property type="entry name" value="Pyr_redox_2"/>
    <property type="match status" value="1"/>
</dbReference>
<feature type="binding site" evidence="10">
    <location>
        <begin position="308"/>
        <end position="311"/>
    </location>
    <ligand>
        <name>FAD</name>
        <dbReference type="ChEBI" id="CHEBI:57692"/>
    </ligand>
</feature>
<dbReference type="RefSeq" id="WP_013931740.1">
    <property type="nucleotide sequence ID" value="NC_015707.1"/>
</dbReference>
<dbReference type="InterPro" id="IPR004099">
    <property type="entry name" value="Pyr_nucl-diS_OxRdtase_dimer"/>
</dbReference>
<evidence type="ECO:0000313" key="15">
    <source>
        <dbReference type="EMBL" id="AEH50517.1"/>
    </source>
</evidence>
<keyword evidence="5 10" id="KW-0274">FAD</keyword>
<comment type="cofactor">
    <cofactor evidence="10 12">
        <name>FAD</name>
        <dbReference type="ChEBI" id="CHEBI:57692"/>
    </cofactor>
    <text evidence="10 12">Binds 1 FAD per subunit.</text>
</comment>
<evidence type="ECO:0000313" key="16">
    <source>
        <dbReference type="Proteomes" id="UP000006804"/>
    </source>
</evidence>
<dbReference type="AlphaFoldDB" id="F7YW30"/>
<dbReference type="OrthoDB" id="9807946at2"/>
<sequence>MSTYDVAVIGAGPGGYVAAIKLAQHGKKVVLFEKNFLGGTCTNVGCIPTKALLTSAHLYSEIMEKSTQLGINVEKVSFDFPTIMSHMRKVVQMSQKGIEYLLKKNGVEVVFKEAVVLSPNQVKAADKIFEARNLVIATGSTPTIVPPFNEVPGIWTSDDVFKMNELPKSVLIVGGGVIGIELATFFSALRVPVAIVELMPHILPTEEKEAAEVVAKVLKRRGVEIYEQSKVTAVEITKDGYLCKIETKNGQVEKAAEKVIVAVGRKPFIPESVKALGLTIEKGIKTDDRMKTSIPNVYAIGDVKGQIMLAHVAMYEAVVAAKNICGEEVRMDYSAVPSVIFSNPEIASVGLKEKDVDPEKVKVFSFPFSANGRARTMLEREGFVKVIADKDSLTILGMTIVGPNATEMIMEGVVAVKNKLNAHQLEQSIHPHPTLAESILGALEGIVEKPIHL</sequence>
<keyword evidence="16" id="KW-1185">Reference proteome</keyword>
<feature type="binding site" evidence="10">
    <location>
        <begin position="174"/>
        <end position="181"/>
    </location>
    <ligand>
        <name>NAD(+)</name>
        <dbReference type="ChEBI" id="CHEBI:57540"/>
    </ligand>
</feature>
<proteinExistence type="inferred from homology"/>
<dbReference type="InterPro" id="IPR016156">
    <property type="entry name" value="FAD/NAD-linked_Rdtase_dimer_sf"/>
</dbReference>
<dbReference type="PRINTS" id="PR00411">
    <property type="entry name" value="PNDRDTASEI"/>
</dbReference>
<feature type="binding site" evidence="10">
    <location>
        <position position="302"/>
    </location>
    <ligand>
        <name>FAD</name>
        <dbReference type="ChEBI" id="CHEBI:57692"/>
    </ligand>
</feature>
<dbReference type="InterPro" id="IPR050151">
    <property type="entry name" value="Class-I_Pyr_Nuc-Dis_Oxidored"/>
</dbReference>
<keyword evidence="4 12" id="KW-0285">Flavoprotein</keyword>
<dbReference type="GO" id="GO:0005737">
    <property type="term" value="C:cytoplasm"/>
    <property type="evidence" value="ECO:0007669"/>
    <property type="project" value="UniProtKB-SubCell"/>
</dbReference>
<dbReference type="SUPFAM" id="SSF55424">
    <property type="entry name" value="FAD/NAD-linked reductases, dimerisation (C-terminal) domain"/>
    <property type="match status" value="1"/>
</dbReference>
<feature type="disulfide bond" description="Redox-active" evidence="11">
    <location>
        <begin position="41"/>
        <end position="46"/>
    </location>
</feature>
<evidence type="ECO:0000256" key="7">
    <source>
        <dbReference type="ARBA" id="ARBA00023027"/>
    </source>
</evidence>
<accession>F7YW30</accession>
<dbReference type="Pfam" id="PF02852">
    <property type="entry name" value="Pyr_redox_dim"/>
    <property type="match status" value="1"/>
</dbReference>
<feature type="binding site" evidence="10">
    <location>
        <position position="50"/>
    </location>
    <ligand>
        <name>FAD</name>
        <dbReference type="ChEBI" id="CHEBI:57692"/>
    </ligand>
</feature>
<gene>
    <name evidence="15" type="ORF">Theth_0422</name>
</gene>
<dbReference type="GO" id="GO:0006103">
    <property type="term" value="P:2-oxoglutarate metabolic process"/>
    <property type="evidence" value="ECO:0007669"/>
    <property type="project" value="TreeGrafter"/>
</dbReference>
<comment type="catalytic activity">
    <reaction evidence="8 12">
        <text>N(6)-[(R)-dihydrolipoyl]-L-lysyl-[protein] + NAD(+) = N(6)-[(R)-lipoyl]-L-lysyl-[protein] + NADH + H(+)</text>
        <dbReference type="Rhea" id="RHEA:15045"/>
        <dbReference type="Rhea" id="RHEA-COMP:10474"/>
        <dbReference type="Rhea" id="RHEA-COMP:10475"/>
        <dbReference type="ChEBI" id="CHEBI:15378"/>
        <dbReference type="ChEBI" id="CHEBI:57540"/>
        <dbReference type="ChEBI" id="CHEBI:57945"/>
        <dbReference type="ChEBI" id="CHEBI:83099"/>
        <dbReference type="ChEBI" id="CHEBI:83100"/>
        <dbReference type="EC" id="1.8.1.4"/>
    </reaction>
</comment>
<protein>
    <recommendedName>
        <fullName evidence="3 12">Dihydrolipoyl dehydrogenase</fullName>
        <ecNumber evidence="3 12">1.8.1.4</ecNumber>
    </recommendedName>
</protein>
<evidence type="ECO:0000256" key="3">
    <source>
        <dbReference type="ARBA" id="ARBA00012608"/>
    </source>
</evidence>